<reference evidence="2" key="1">
    <citation type="submission" date="2019-08" db="EMBL/GenBank/DDBJ databases">
        <authorList>
            <person name="Kucharzyk K."/>
            <person name="Murdoch R.W."/>
            <person name="Higgins S."/>
            <person name="Loffler F."/>
        </authorList>
    </citation>
    <scope>NUCLEOTIDE SEQUENCE</scope>
</reference>
<gene>
    <name evidence="2" type="ORF">SDC9_109605</name>
</gene>
<sequence length="231" mass="24825">MCAGVALAHGGCLHDGVEQRKFVDLAREVIHTAKQAGGVGHGHLVQAVQVVRQRALHRRKARLRGAFDALVGALERGDHRLQAAGELRLLQRQAQAGFDVHYQVLIARARQALHQFFELRALQCHLVHPCFGHGQAGRGVARQVGGLARHGAGFDGLRAGVCGLAGQLFLNVGELVPQHDTADEPGDGHHAHGGDQQTRACGRCRGSHRCGRRRECGCGRCSRCGSAGNRR</sequence>
<dbReference type="AlphaFoldDB" id="A0A645BCF7"/>
<protein>
    <submittedName>
        <fullName evidence="2">Uncharacterized protein</fullName>
    </submittedName>
</protein>
<feature type="region of interest" description="Disordered" evidence="1">
    <location>
        <begin position="179"/>
        <end position="204"/>
    </location>
</feature>
<organism evidence="2">
    <name type="scientific">bioreactor metagenome</name>
    <dbReference type="NCBI Taxonomy" id="1076179"/>
    <lineage>
        <taxon>unclassified sequences</taxon>
        <taxon>metagenomes</taxon>
        <taxon>ecological metagenomes</taxon>
    </lineage>
</organism>
<proteinExistence type="predicted"/>
<comment type="caution">
    <text evidence="2">The sequence shown here is derived from an EMBL/GenBank/DDBJ whole genome shotgun (WGS) entry which is preliminary data.</text>
</comment>
<accession>A0A645BCF7</accession>
<dbReference type="EMBL" id="VSSQ01019016">
    <property type="protein sequence ID" value="MPM62728.1"/>
    <property type="molecule type" value="Genomic_DNA"/>
</dbReference>
<name>A0A645BCF7_9ZZZZ</name>
<feature type="compositionally biased region" description="Basic and acidic residues" evidence="1">
    <location>
        <begin position="180"/>
        <end position="193"/>
    </location>
</feature>
<evidence type="ECO:0000256" key="1">
    <source>
        <dbReference type="SAM" id="MobiDB-lite"/>
    </source>
</evidence>
<evidence type="ECO:0000313" key="2">
    <source>
        <dbReference type="EMBL" id="MPM62728.1"/>
    </source>
</evidence>